<reference evidence="2" key="1">
    <citation type="submission" date="2016-05" db="EMBL/GenBank/DDBJ databases">
        <authorList>
            <person name="Naeem Raeece"/>
        </authorList>
    </citation>
    <scope>NUCLEOTIDE SEQUENCE [LARGE SCALE GENOMIC DNA]</scope>
</reference>
<organism evidence="1 2">
    <name type="scientific">Plasmodium ovale curtisi</name>
    <dbReference type="NCBI Taxonomy" id="864141"/>
    <lineage>
        <taxon>Eukaryota</taxon>
        <taxon>Sar</taxon>
        <taxon>Alveolata</taxon>
        <taxon>Apicomplexa</taxon>
        <taxon>Aconoidasida</taxon>
        <taxon>Haemosporida</taxon>
        <taxon>Plasmodiidae</taxon>
        <taxon>Plasmodium</taxon>
        <taxon>Plasmodium (Plasmodium)</taxon>
    </lineage>
</organism>
<name>A0A1A8W9D1_PLAOA</name>
<dbReference type="EMBL" id="FLQU01000624">
    <property type="protein sequence ID" value="SBS88310.1"/>
    <property type="molecule type" value="Genomic_DNA"/>
</dbReference>
<proteinExistence type="predicted"/>
<gene>
    <name evidence="1" type="ORF">POVCU2_0047680</name>
</gene>
<dbReference type="Proteomes" id="UP000078560">
    <property type="component" value="Unassembled WGS sequence"/>
</dbReference>
<protein>
    <submittedName>
        <fullName evidence="1">Uncharacterized protein</fullName>
    </submittedName>
</protein>
<dbReference type="AlphaFoldDB" id="A0A1A8W9D1"/>
<evidence type="ECO:0000313" key="2">
    <source>
        <dbReference type="Proteomes" id="UP000078560"/>
    </source>
</evidence>
<accession>A0A1A8W9D1</accession>
<sequence length="92" mass="11000">MNENEKLKKILDEKEVTDAQGEENSYVEKTLKEFENISKKNFEILKFMNKQELILLIDKLNKEDNLTKIIDEEIKHDTFEVLKNVRKKTSKK</sequence>
<evidence type="ECO:0000313" key="1">
    <source>
        <dbReference type="EMBL" id="SBS88310.1"/>
    </source>
</evidence>